<keyword evidence="1" id="KW-0175">Coiled coil</keyword>
<feature type="signal peptide" evidence="2">
    <location>
        <begin position="1"/>
        <end position="28"/>
    </location>
</feature>
<keyword evidence="4" id="KW-1185">Reference proteome</keyword>
<reference evidence="3 4" key="1">
    <citation type="submission" date="2019-08" db="EMBL/GenBank/DDBJ databases">
        <authorList>
            <person name="Luo N."/>
        </authorList>
    </citation>
    <scope>NUCLEOTIDE SEQUENCE [LARGE SCALE GENOMIC DNA]</scope>
    <source>
        <strain evidence="3 4">NCIMB 9442</strain>
    </source>
</reference>
<feature type="coiled-coil region" evidence="1">
    <location>
        <begin position="70"/>
        <end position="97"/>
    </location>
</feature>
<dbReference type="RefSeq" id="WP_196610151.1">
    <property type="nucleotide sequence ID" value="NZ_VRYY01000486.1"/>
</dbReference>
<dbReference type="Pfam" id="PF24072">
    <property type="entry name" value="T7_gp14"/>
    <property type="match status" value="1"/>
</dbReference>
<evidence type="ECO:0000313" key="3">
    <source>
        <dbReference type="EMBL" id="MBG3878157.1"/>
    </source>
</evidence>
<feature type="chain" id="PRO_5046423618" description="Internal virion protein" evidence="2">
    <location>
        <begin position="29"/>
        <end position="202"/>
    </location>
</feature>
<organism evidence="3 4">
    <name type="scientific">Nitratidesulfovibrio oxamicus</name>
    <dbReference type="NCBI Taxonomy" id="32016"/>
    <lineage>
        <taxon>Bacteria</taxon>
        <taxon>Pseudomonadati</taxon>
        <taxon>Thermodesulfobacteriota</taxon>
        <taxon>Desulfovibrionia</taxon>
        <taxon>Desulfovibrionales</taxon>
        <taxon>Desulfovibrionaceae</taxon>
        <taxon>Nitratidesulfovibrio</taxon>
    </lineage>
</organism>
<proteinExistence type="predicted"/>
<evidence type="ECO:0000313" key="4">
    <source>
        <dbReference type="Proteomes" id="UP001194469"/>
    </source>
</evidence>
<dbReference type="InterPro" id="IPR038996">
    <property type="entry name" value="Gp14"/>
</dbReference>
<accession>A0ABS0J7P7</accession>
<evidence type="ECO:0000256" key="1">
    <source>
        <dbReference type="SAM" id="Coils"/>
    </source>
</evidence>
<gene>
    <name evidence="3" type="ORF">FVW20_14350</name>
</gene>
<dbReference type="EMBL" id="VRYY01000486">
    <property type="protein sequence ID" value="MBG3878157.1"/>
    <property type="molecule type" value="Genomic_DNA"/>
</dbReference>
<comment type="caution">
    <text evidence="3">The sequence shown here is derived from an EMBL/GenBank/DDBJ whole genome shotgun (WGS) entry which is preliminary data.</text>
</comment>
<evidence type="ECO:0000256" key="2">
    <source>
        <dbReference type="SAM" id="SignalP"/>
    </source>
</evidence>
<name>A0ABS0J7P7_9BACT</name>
<dbReference type="Proteomes" id="UP001194469">
    <property type="component" value="Unassembled WGS sequence"/>
</dbReference>
<evidence type="ECO:0008006" key="5">
    <source>
        <dbReference type="Google" id="ProtNLM"/>
    </source>
</evidence>
<protein>
    <recommendedName>
        <fullName evidence="5">Internal virion protein</fullName>
    </recommendedName>
</protein>
<keyword evidence="2" id="KW-0732">Signal</keyword>
<sequence>MCEAISATTMAGLAIASAVASTSASLYAQQQQADAQASYQSAMSDEYARTAKLNQEAANKEYIEAAAAERINQMQQQASASEELQKLQQEKMQKQGQALASSEAAGTALDALMADYERSAAQKRDVIMQQLDMVGVNADTAISGYKDKAEARMKSQSNYVSSPINQPNYLGGALSIGGAALGAYDKYVYGPEQKAKRSTAAP</sequence>